<organism evidence="2">
    <name type="scientific">Thiolapillus brandeum</name>
    <dbReference type="NCBI Taxonomy" id="1076588"/>
    <lineage>
        <taxon>Bacteria</taxon>
        <taxon>Pseudomonadati</taxon>
        <taxon>Pseudomonadota</taxon>
        <taxon>Gammaproteobacteria</taxon>
        <taxon>Chromatiales</taxon>
        <taxon>Sedimenticolaceae</taxon>
        <taxon>Thiolapillus</taxon>
    </lineage>
</organism>
<dbReference type="AlphaFoldDB" id="A0A7C5IY07"/>
<dbReference type="PROSITE" id="PS50042">
    <property type="entry name" value="CNMP_BINDING_3"/>
    <property type="match status" value="1"/>
</dbReference>
<dbReference type="Proteomes" id="UP000886100">
    <property type="component" value="Unassembled WGS sequence"/>
</dbReference>
<dbReference type="InterPro" id="IPR014710">
    <property type="entry name" value="RmlC-like_jellyroll"/>
</dbReference>
<dbReference type="InterPro" id="IPR050397">
    <property type="entry name" value="Env_Response_Regulators"/>
</dbReference>
<dbReference type="GO" id="GO:0003700">
    <property type="term" value="F:DNA-binding transcription factor activity"/>
    <property type="evidence" value="ECO:0007669"/>
    <property type="project" value="TreeGrafter"/>
</dbReference>
<dbReference type="PANTHER" id="PTHR24567:SF74">
    <property type="entry name" value="HTH-TYPE TRANSCRIPTIONAL REGULATOR ARCR"/>
    <property type="match status" value="1"/>
</dbReference>
<evidence type="ECO:0000259" key="1">
    <source>
        <dbReference type="PROSITE" id="PS50042"/>
    </source>
</evidence>
<dbReference type="SMART" id="SM00100">
    <property type="entry name" value="cNMP"/>
    <property type="match status" value="1"/>
</dbReference>
<dbReference type="CDD" id="cd00038">
    <property type="entry name" value="CAP_ED"/>
    <property type="match status" value="1"/>
</dbReference>
<accession>A0A7C5IY07</accession>
<feature type="domain" description="Cyclic nucleotide-binding" evidence="1">
    <location>
        <begin position="14"/>
        <end position="117"/>
    </location>
</feature>
<comment type="caution">
    <text evidence="2">The sequence shown here is derived from an EMBL/GenBank/DDBJ whole genome shotgun (WGS) entry which is preliminary data.</text>
</comment>
<dbReference type="PANTHER" id="PTHR24567">
    <property type="entry name" value="CRP FAMILY TRANSCRIPTIONAL REGULATORY PROTEIN"/>
    <property type="match status" value="1"/>
</dbReference>
<name>A0A7C5IY07_9GAMM</name>
<protein>
    <submittedName>
        <fullName evidence="2">Cyclic nucleotide-binding domain-containing protein</fullName>
    </submittedName>
</protein>
<reference evidence="2" key="1">
    <citation type="journal article" date="2020" name="mSystems">
        <title>Genome- and Community-Level Interaction Insights into Carbon Utilization and Element Cycling Functions of Hydrothermarchaeota in Hydrothermal Sediment.</title>
        <authorList>
            <person name="Zhou Z."/>
            <person name="Liu Y."/>
            <person name="Xu W."/>
            <person name="Pan J."/>
            <person name="Luo Z.H."/>
            <person name="Li M."/>
        </authorList>
    </citation>
    <scope>NUCLEOTIDE SEQUENCE [LARGE SCALE GENOMIC DNA]</scope>
    <source>
        <strain evidence="2">HyVt-535</strain>
    </source>
</reference>
<dbReference type="Pfam" id="PF00027">
    <property type="entry name" value="cNMP_binding"/>
    <property type="match status" value="1"/>
</dbReference>
<dbReference type="SUPFAM" id="SSF51206">
    <property type="entry name" value="cAMP-binding domain-like"/>
    <property type="match status" value="1"/>
</dbReference>
<sequence>MTQVAAPELAELELFRGVTAERLETVAPCAWRERHEAGRLLLRQGDEAASLHLLCSGSVSLELVVPGRAPLVLETLGPGELVGASWLLPPARVHFDVRAREAVESLRFDTGCLQRAMEADPGLGYLFCRRFMAVVVRRLQAARVQLMDLYGHPELFDPQRGRGR</sequence>
<proteinExistence type="predicted"/>
<dbReference type="InterPro" id="IPR018490">
    <property type="entry name" value="cNMP-bd_dom_sf"/>
</dbReference>
<dbReference type="GO" id="GO:0005829">
    <property type="term" value="C:cytosol"/>
    <property type="evidence" value="ECO:0007669"/>
    <property type="project" value="TreeGrafter"/>
</dbReference>
<dbReference type="Gene3D" id="2.60.120.10">
    <property type="entry name" value="Jelly Rolls"/>
    <property type="match status" value="1"/>
</dbReference>
<gene>
    <name evidence="2" type="ORF">ENJ98_00280</name>
</gene>
<evidence type="ECO:0000313" key="2">
    <source>
        <dbReference type="EMBL" id="HHH12651.1"/>
    </source>
</evidence>
<dbReference type="EMBL" id="DROM01000018">
    <property type="protein sequence ID" value="HHH12651.1"/>
    <property type="molecule type" value="Genomic_DNA"/>
</dbReference>
<dbReference type="InterPro" id="IPR000595">
    <property type="entry name" value="cNMP-bd_dom"/>
</dbReference>